<comment type="caution">
    <text evidence="1">The sequence shown here is derived from an EMBL/GenBank/DDBJ whole genome shotgun (WGS) entry which is preliminary data.</text>
</comment>
<name>A0A834CKT1_ORYME</name>
<dbReference type="AlphaFoldDB" id="A0A834CKT1"/>
<evidence type="ECO:0000313" key="2">
    <source>
        <dbReference type="Proteomes" id="UP000646548"/>
    </source>
</evidence>
<protein>
    <submittedName>
        <fullName evidence="1">Uncharacterized protein</fullName>
    </submittedName>
</protein>
<gene>
    <name evidence="1" type="ORF">FQA47_008953</name>
</gene>
<proteinExistence type="predicted"/>
<reference evidence="1" key="1">
    <citation type="journal article" name="BMC Genomics">
        <title>Long-read sequencing and de novo genome assembly of marine medaka (Oryzias melastigma).</title>
        <authorList>
            <person name="Liang P."/>
            <person name="Saqib H.S.A."/>
            <person name="Ni X."/>
            <person name="Shen Y."/>
        </authorList>
    </citation>
    <scope>NUCLEOTIDE SEQUENCE</scope>
    <source>
        <strain evidence="1">Bigg-433</strain>
    </source>
</reference>
<dbReference type="Proteomes" id="UP000646548">
    <property type="component" value="Unassembled WGS sequence"/>
</dbReference>
<dbReference type="EMBL" id="WKFB01000216">
    <property type="protein sequence ID" value="KAF6731277.1"/>
    <property type="molecule type" value="Genomic_DNA"/>
</dbReference>
<accession>A0A834CKT1</accession>
<sequence>MPDVVTFCLHLNKGSCYAVNVSFYSLNDPFPITSEPSDEEHQTCRRLQHRHTSTVVYCSARRKNASVSRFNRTSEMECICISAGQTPRAAGVQWRFCRAREQTGPPMAAPERPGQCTKNTIQGQVTLIQLQLFHFSNHDITVKQLYI</sequence>
<organism evidence="1 2">
    <name type="scientific">Oryzias melastigma</name>
    <name type="common">Marine medaka</name>
    <dbReference type="NCBI Taxonomy" id="30732"/>
    <lineage>
        <taxon>Eukaryota</taxon>
        <taxon>Metazoa</taxon>
        <taxon>Chordata</taxon>
        <taxon>Craniata</taxon>
        <taxon>Vertebrata</taxon>
        <taxon>Euteleostomi</taxon>
        <taxon>Actinopterygii</taxon>
        <taxon>Neopterygii</taxon>
        <taxon>Teleostei</taxon>
        <taxon>Neoteleostei</taxon>
        <taxon>Acanthomorphata</taxon>
        <taxon>Ovalentaria</taxon>
        <taxon>Atherinomorphae</taxon>
        <taxon>Beloniformes</taxon>
        <taxon>Adrianichthyidae</taxon>
        <taxon>Oryziinae</taxon>
        <taxon>Oryzias</taxon>
    </lineage>
</organism>
<evidence type="ECO:0000313" key="1">
    <source>
        <dbReference type="EMBL" id="KAF6731277.1"/>
    </source>
</evidence>